<feature type="compositionally biased region" description="Low complexity" evidence="1">
    <location>
        <begin position="31"/>
        <end position="45"/>
    </location>
</feature>
<name>A0A0D0BVB6_9AGAR</name>
<gene>
    <name evidence="2" type="ORF">GYMLUDRAFT_927107</name>
</gene>
<reference evidence="2 3" key="1">
    <citation type="submission" date="2014-04" db="EMBL/GenBank/DDBJ databases">
        <title>Evolutionary Origins and Diversification of the Mycorrhizal Mutualists.</title>
        <authorList>
            <consortium name="DOE Joint Genome Institute"/>
            <consortium name="Mycorrhizal Genomics Consortium"/>
            <person name="Kohler A."/>
            <person name="Kuo A."/>
            <person name="Nagy L.G."/>
            <person name="Floudas D."/>
            <person name="Copeland A."/>
            <person name="Barry K.W."/>
            <person name="Cichocki N."/>
            <person name="Veneault-Fourrey C."/>
            <person name="LaButti K."/>
            <person name="Lindquist E.A."/>
            <person name="Lipzen A."/>
            <person name="Lundell T."/>
            <person name="Morin E."/>
            <person name="Murat C."/>
            <person name="Riley R."/>
            <person name="Ohm R."/>
            <person name="Sun H."/>
            <person name="Tunlid A."/>
            <person name="Henrissat B."/>
            <person name="Grigoriev I.V."/>
            <person name="Hibbett D.S."/>
            <person name="Martin F."/>
        </authorList>
    </citation>
    <scope>NUCLEOTIDE SEQUENCE [LARGE SCALE GENOMIC DNA]</scope>
    <source>
        <strain evidence="2 3">FD-317 M1</strain>
    </source>
</reference>
<feature type="region of interest" description="Disordered" evidence="1">
    <location>
        <begin position="1"/>
        <end position="73"/>
    </location>
</feature>
<dbReference type="EMBL" id="KN834827">
    <property type="protein sequence ID" value="KIK53559.1"/>
    <property type="molecule type" value="Genomic_DNA"/>
</dbReference>
<evidence type="ECO:0000313" key="3">
    <source>
        <dbReference type="Proteomes" id="UP000053593"/>
    </source>
</evidence>
<accession>A0A0D0BVB6</accession>
<proteinExistence type="predicted"/>
<evidence type="ECO:0000256" key="1">
    <source>
        <dbReference type="SAM" id="MobiDB-lite"/>
    </source>
</evidence>
<dbReference type="AlphaFoldDB" id="A0A0D0BVB6"/>
<sequence>MAKKNKPQAQASTTPNRKRDRVREFFKFGRAGSKSPAPSYASSASTGTEFQGTTAMGPGAHPSASPSAQPQDGMVTTRLPFKVLIIFLQFL</sequence>
<protein>
    <submittedName>
        <fullName evidence="2">Uncharacterized protein</fullName>
    </submittedName>
</protein>
<dbReference type="Proteomes" id="UP000053593">
    <property type="component" value="Unassembled WGS sequence"/>
</dbReference>
<evidence type="ECO:0000313" key="2">
    <source>
        <dbReference type="EMBL" id="KIK53559.1"/>
    </source>
</evidence>
<dbReference type="HOGENOM" id="CLU_2427234_0_0_1"/>
<keyword evidence="3" id="KW-1185">Reference proteome</keyword>
<organism evidence="2 3">
    <name type="scientific">Collybiopsis luxurians FD-317 M1</name>
    <dbReference type="NCBI Taxonomy" id="944289"/>
    <lineage>
        <taxon>Eukaryota</taxon>
        <taxon>Fungi</taxon>
        <taxon>Dikarya</taxon>
        <taxon>Basidiomycota</taxon>
        <taxon>Agaricomycotina</taxon>
        <taxon>Agaricomycetes</taxon>
        <taxon>Agaricomycetidae</taxon>
        <taxon>Agaricales</taxon>
        <taxon>Marasmiineae</taxon>
        <taxon>Omphalotaceae</taxon>
        <taxon>Collybiopsis</taxon>
        <taxon>Collybiopsis luxurians</taxon>
    </lineage>
</organism>